<protein>
    <submittedName>
        <fullName evidence="1">Uncharacterized protein</fullName>
    </submittedName>
</protein>
<sequence>MQLRVMHLTPPSPVSSLDEEEIEEMPLPYQIGVSRPPTPFPTAGNWLEEGTLRQRLNNQQCWACGNVCTHTVSECPAQNQGQRIRVQTSDGPSLTYRIMEQQQQLEQEFRDWEPIEPESDADAIVEEQQLNLAPRAEDCLAFRRMQCKEDNCLYHKQ</sequence>
<dbReference type="AlphaFoldDB" id="A0A9P4S2U4"/>
<name>A0A9P4S2U4_9PEZI</name>
<evidence type="ECO:0000313" key="1">
    <source>
        <dbReference type="EMBL" id="KAF2834155.1"/>
    </source>
</evidence>
<comment type="caution">
    <text evidence="1">The sequence shown here is derived from an EMBL/GenBank/DDBJ whole genome shotgun (WGS) entry which is preliminary data.</text>
</comment>
<dbReference type="EMBL" id="MU006128">
    <property type="protein sequence ID" value="KAF2834155.1"/>
    <property type="molecule type" value="Genomic_DNA"/>
</dbReference>
<organism evidence="1 2">
    <name type="scientific">Patellaria atrata CBS 101060</name>
    <dbReference type="NCBI Taxonomy" id="1346257"/>
    <lineage>
        <taxon>Eukaryota</taxon>
        <taxon>Fungi</taxon>
        <taxon>Dikarya</taxon>
        <taxon>Ascomycota</taxon>
        <taxon>Pezizomycotina</taxon>
        <taxon>Dothideomycetes</taxon>
        <taxon>Dothideomycetes incertae sedis</taxon>
        <taxon>Patellariales</taxon>
        <taxon>Patellariaceae</taxon>
        <taxon>Patellaria</taxon>
    </lineage>
</organism>
<accession>A0A9P4S2U4</accession>
<dbReference type="Proteomes" id="UP000799429">
    <property type="component" value="Unassembled WGS sequence"/>
</dbReference>
<keyword evidence="2" id="KW-1185">Reference proteome</keyword>
<proteinExistence type="predicted"/>
<evidence type="ECO:0000313" key="2">
    <source>
        <dbReference type="Proteomes" id="UP000799429"/>
    </source>
</evidence>
<gene>
    <name evidence="1" type="ORF">M501DRAFT_667636</name>
</gene>
<reference evidence="1" key="1">
    <citation type="journal article" date="2020" name="Stud. Mycol.">
        <title>101 Dothideomycetes genomes: a test case for predicting lifestyles and emergence of pathogens.</title>
        <authorList>
            <person name="Haridas S."/>
            <person name="Albert R."/>
            <person name="Binder M."/>
            <person name="Bloem J."/>
            <person name="Labutti K."/>
            <person name="Salamov A."/>
            <person name="Andreopoulos B."/>
            <person name="Baker S."/>
            <person name="Barry K."/>
            <person name="Bills G."/>
            <person name="Bluhm B."/>
            <person name="Cannon C."/>
            <person name="Castanera R."/>
            <person name="Culley D."/>
            <person name="Daum C."/>
            <person name="Ezra D."/>
            <person name="Gonzalez J."/>
            <person name="Henrissat B."/>
            <person name="Kuo A."/>
            <person name="Liang C."/>
            <person name="Lipzen A."/>
            <person name="Lutzoni F."/>
            <person name="Magnuson J."/>
            <person name="Mondo S."/>
            <person name="Nolan M."/>
            <person name="Ohm R."/>
            <person name="Pangilinan J."/>
            <person name="Park H.-J."/>
            <person name="Ramirez L."/>
            <person name="Alfaro M."/>
            <person name="Sun H."/>
            <person name="Tritt A."/>
            <person name="Yoshinaga Y."/>
            <person name="Zwiers L.-H."/>
            <person name="Turgeon B."/>
            <person name="Goodwin S."/>
            <person name="Spatafora J."/>
            <person name="Crous P."/>
            <person name="Grigoriev I."/>
        </authorList>
    </citation>
    <scope>NUCLEOTIDE SEQUENCE</scope>
    <source>
        <strain evidence="1">CBS 101060</strain>
    </source>
</reference>